<name>A0A0F7IDX6_RHOHA</name>
<organism evidence="3">
    <name type="scientific">Rhodococcus hoagii</name>
    <name type="common">Corynebacterium equii</name>
    <dbReference type="NCBI Taxonomy" id="43767"/>
    <lineage>
        <taxon>Bacteria</taxon>
        <taxon>Bacillati</taxon>
        <taxon>Actinomycetota</taxon>
        <taxon>Actinomycetes</taxon>
        <taxon>Mycobacteriales</taxon>
        <taxon>Nocardiaceae</taxon>
        <taxon>Prescottella</taxon>
    </lineage>
</organism>
<reference evidence="3" key="1">
    <citation type="journal article" date="2015" name="Infect. Immun.">
        <title>An Invertron-Like Linear Plasmid Mediates Intracellular Survival and Virulence in Bovine Isolates of Rhodococcus equi.</title>
        <authorList>
            <person name="Valero-Rello A."/>
            <person name="Hapeshi A."/>
            <person name="Anastasi E."/>
            <person name="Alvarez S."/>
            <person name="Scortti M."/>
            <person name="Meijer W.G."/>
            <person name="MacArthur I."/>
            <person name="Vazquez-Boland J.A."/>
        </authorList>
    </citation>
    <scope>NUCLEOTIDE SEQUENCE</scope>
    <source>
        <strain evidence="3">PAM1571</strain>
        <strain evidence="2">PAM2012</strain>
        <plasmid evidence="3">pVAPN1571</plasmid>
        <plasmid evidence="2">pVAPN2012</plasmid>
    </source>
</reference>
<keyword evidence="1" id="KW-0812">Transmembrane</keyword>
<feature type="transmembrane region" description="Helical" evidence="1">
    <location>
        <begin position="6"/>
        <end position="28"/>
    </location>
</feature>
<evidence type="ECO:0000256" key="1">
    <source>
        <dbReference type="SAM" id="Phobius"/>
    </source>
</evidence>
<gene>
    <name evidence="2" type="ORF">pVAPN2012_0940</name>
    <name evidence="3" type="ORF">pVAPN_0940</name>
</gene>
<dbReference type="AlphaFoldDB" id="A0A0F7IDX6"/>
<proteinExistence type="predicted"/>
<keyword evidence="1" id="KW-1133">Transmembrane helix</keyword>
<keyword evidence="3" id="KW-0614">Plasmid</keyword>
<dbReference type="EMBL" id="KF439868">
    <property type="protein sequence ID" value="AKG90543.1"/>
    <property type="molecule type" value="Genomic_DNA"/>
</dbReference>
<feature type="transmembrane region" description="Helical" evidence="1">
    <location>
        <begin position="49"/>
        <end position="68"/>
    </location>
</feature>
<geneLocation type="plasmid" evidence="3">
    <name>pVAPN1571</name>
</geneLocation>
<dbReference type="RefSeq" id="WP_172685883.1">
    <property type="nucleotide sequence ID" value="NZ_AP024182.1"/>
</dbReference>
<geneLocation type="plasmid" evidence="2">
    <name>pVAPN2012</name>
</geneLocation>
<keyword evidence="1" id="KW-0472">Membrane</keyword>
<protein>
    <submittedName>
        <fullName evidence="3">Putative integral membrane protein</fullName>
    </submittedName>
</protein>
<accession>A0A0F7IDX6</accession>
<feature type="transmembrane region" description="Helical" evidence="1">
    <location>
        <begin position="74"/>
        <end position="94"/>
    </location>
</feature>
<sequence>MDIAATILIVIGAVAVVRSHVYTLRVAAIEPRLGSPAAAEIKRAKGLRATAVVSAAVGAAAAAAAAALGHAQTVTWIASAAVLVVALAALYRGLSESIPTALPE</sequence>
<evidence type="ECO:0000313" key="3">
    <source>
        <dbReference type="EMBL" id="AKG90543.1"/>
    </source>
</evidence>
<evidence type="ECO:0000313" key="2">
    <source>
        <dbReference type="EMBL" id="AKF16047.1"/>
    </source>
</evidence>
<dbReference type="EMBL" id="KP851975">
    <property type="protein sequence ID" value="AKF16047.1"/>
    <property type="molecule type" value="Genomic_DNA"/>
</dbReference>